<evidence type="ECO:0000256" key="4">
    <source>
        <dbReference type="SAM" id="MobiDB-lite"/>
    </source>
</evidence>
<dbReference type="GO" id="GO:0046872">
    <property type="term" value="F:metal ion binding"/>
    <property type="evidence" value="ECO:0007669"/>
    <property type="project" value="UniProtKB-KW"/>
</dbReference>
<dbReference type="InterPro" id="IPR012337">
    <property type="entry name" value="RNaseH-like_sf"/>
</dbReference>
<feature type="compositionally biased region" description="Basic and acidic residues" evidence="4">
    <location>
        <begin position="1207"/>
        <end position="1219"/>
    </location>
</feature>
<gene>
    <name evidence="8" type="ORF">Tci_010685</name>
</gene>
<dbReference type="Gene3D" id="3.30.420.10">
    <property type="entry name" value="Ribonuclease H-like superfamily/Ribonuclease H"/>
    <property type="match status" value="2"/>
</dbReference>
<dbReference type="Pfam" id="PF13976">
    <property type="entry name" value="gag_pre-integrs"/>
    <property type="match status" value="1"/>
</dbReference>
<evidence type="ECO:0000256" key="1">
    <source>
        <dbReference type="ARBA" id="ARBA00022670"/>
    </source>
</evidence>
<feature type="domain" description="Retrovirus-related Pol polyprotein from transposon TNT 1-94-like beta-barrel" evidence="7">
    <location>
        <begin position="1"/>
        <end position="63"/>
    </location>
</feature>
<dbReference type="CDD" id="cd09272">
    <property type="entry name" value="RNase_HI_RT_Ty1"/>
    <property type="match status" value="1"/>
</dbReference>
<dbReference type="InterPro" id="IPR054722">
    <property type="entry name" value="PolX-like_BBD"/>
</dbReference>
<keyword evidence="1" id="KW-0645">Protease</keyword>
<dbReference type="Pfam" id="PF07727">
    <property type="entry name" value="RVT_2"/>
    <property type="match status" value="2"/>
</dbReference>
<evidence type="ECO:0000313" key="8">
    <source>
        <dbReference type="EMBL" id="GEU38707.1"/>
    </source>
</evidence>
<evidence type="ECO:0008006" key="9">
    <source>
        <dbReference type="Google" id="ProtNLM"/>
    </source>
</evidence>
<organism evidence="8">
    <name type="scientific">Tanacetum cinerariifolium</name>
    <name type="common">Dalmatian daisy</name>
    <name type="synonym">Chrysanthemum cinerariifolium</name>
    <dbReference type="NCBI Taxonomy" id="118510"/>
    <lineage>
        <taxon>Eukaryota</taxon>
        <taxon>Viridiplantae</taxon>
        <taxon>Streptophyta</taxon>
        <taxon>Embryophyta</taxon>
        <taxon>Tracheophyta</taxon>
        <taxon>Spermatophyta</taxon>
        <taxon>Magnoliopsida</taxon>
        <taxon>eudicotyledons</taxon>
        <taxon>Gunneridae</taxon>
        <taxon>Pentapetalae</taxon>
        <taxon>asterids</taxon>
        <taxon>campanulids</taxon>
        <taxon>Asterales</taxon>
        <taxon>Asteraceae</taxon>
        <taxon>Asteroideae</taxon>
        <taxon>Anthemideae</taxon>
        <taxon>Anthemidinae</taxon>
        <taxon>Tanacetum</taxon>
    </lineage>
</organism>
<dbReference type="EMBL" id="BKCJ010001085">
    <property type="protein sequence ID" value="GEU38707.1"/>
    <property type="molecule type" value="Genomic_DNA"/>
</dbReference>
<comment type="caution">
    <text evidence="8">The sequence shown here is derived from an EMBL/GenBank/DDBJ whole genome shotgun (WGS) entry which is preliminary data.</text>
</comment>
<dbReference type="PANTHER" id="PTHR42648:SF18">
    <property type="entry name" value="RETROTRANSPOSON, UNCLASSIFIED-LIKE PROTEIN"/>
    <property type="match status" value="1"/>
</dbReference>
<feature type="compositionally biased region" description="Basic and acidic residues" evidence="4">
    <location>
        <begin position="1500"/>
        <end position="1514"/>
    </location>
</feature>
<dbReference type="GO" id="GO:0008233">
    <property type="term" value="F:peptidase activity"/>
    <property type="evidence" value="ECO:0007669"/>
    <property type="project" value="UniProtKB-KW"/>
</dbReference>
<dbReference type="GO" id="GO:0006508">
    <property type="term" value="P:proteolysis"/>
    <property type="evidence" value="ECO:0007669"/>
    <property type="project" value="UniProtKB-KW"/>
</dbReference>
<feature type="compositionally biased region" description="Polar residues" evidence="4">
    <location>
        <begin position="381"/>
        <end position="396"/>
    </location>
</feature>
<evidence type="ECO:0000259" key="7">
    <source>
        <dbReference type="Pfam" id="PF22936"/>
    </source>
</evidence>
<keyword evidence="2" id="KW-0479">Metal-binding</keyword>
<feature type="compositionally biased region" description="Polar residues" evidence="4">
    <location>
        <begin position="445"/>
        <end position="470"/>
    </location>
</feature>
<name>A0A6L2JQ29_TANCI</name>
<evidence type="ECO:0000256" key="2">
    <source>
        <dbReference type="ARBA" id="ARBA00022723"/>
    </source>
</evidence>
<feature type="domain" description="Reverse transcriptase Ty1/copia-type" evidence="5">
    <location>
        <begin position="566"/>
        <end position="659"/>
    </location>
</feature>
<feature type="region of interest" description="Disordered" evidence="4">
    <location>
        <begin position="1477"/>
        <end position="1552"/>
    </location>
</feature>
<feature type="compositionally biased region" description="Acidic residues" evidence="4">
    <location>
        <begin position="1162"/>
        <end position="1206"/>
    </location>
</feature>
<evidence type="ECO:0000259" key="5">
    <source>
        <dbReference type="Pfam" id="PF07727"/>
    </source>
</evidence>
<evidence type="ECO:0000259" key="6">
    <source>
        <dbReference type="Pfam" id="PF13976"/>
    </source>
</evidence>
<feature type="domain" description="Reverse transcriptase Ty1/copia-type" evidence="5">
    <location>
        <begin position="660"/>
        <end position="718"/>
    </location>
</feature>
<feature type="region of interest" description="Disordered" evidence="4">
    <location>
        <begin position="442"/>
        <end position="476"/>
    </location>
</feature>
<feature type="domain" description="GAG-pre-integrase" evidence="6">
    <location>
        <begin position="93"/>
        <end position="165"/>
    </location>
</feature>
<keyword evidence="3" id="KW-0378">Hydrolase</keyword>
<dbReference type="InterPro" id="IPR039537">
    <property type="entry name" value="Retrotran_Ty1/copia-like"/>
</dbReference>
<proteinExistence type="predicted"/>
<feature type="region of interest" description="Disordered" evidence="4">
    <location>
        <begin position="1125"/>
        <end position="1266"/>
    </location>
</feature>
<dbReference type="InterPro" id="IPR025724">
    <property type="entry name" value="GAG-pre-integrase_dom"/>
</dbReference>
<accession>A0A6L2JQ29</accession>
<dbReference type="InterPro" id="IPR036397">
    <property type="entry name" value="RNaseH_sf"/>
</dbReference>
<feature type="region of interest" description="Disordered" evidence="4">
    <location>
        <begin position="1066"/>
        <end position="1093"/>
    </location>
</feature>
<reference evidence="8" key="1">
    <citation type="journal article" date="2019" name="Sci. Rep.">
        <title>Draft genome of Tanacetum cinerariifolium, the natural source of mosquito coil.</title>
        <authorList>
            <person name="Yamashiro T."/>
            <person name="Shiraishi A."/>
            <person name="Satake H."/>
            <person name="Nakayama K."/>
        </authorList>
    </citation>
    <scope>NUCLEOTIDE SEQUENCE</scope>
</reference>
<dbReference type="InterPro" id="IPR013103">
    <property type="entry name" value="RVT_2"/>
</dbReference>
<dbReference type="SUPFAM" id="SSF53098">
    <property type="entry name" value="Ribonuclease H-like"/>
    <property type="match status" value="1"/>
</dbReference>
<protein>
    <recommendedName>
        <fullName evidence="9">Retrovirus-related Pol polyprotein from transposon TNT 1-94</fullName>
    </recommendedName>
</protein>
<evidence type="ECO:0000256" key="3">
    <source>
        <dbReference type="ARBA" id="ARBA00022801"/>
    </source>
</evidence>
<feature type="region of interest" description="Disordered" evidence="4">
    <location>
        <begin position="369"/>
        <end position="399"/>
    </location>
</feature>
<dbReference type="PANTHER" id="PTHR42648">
    <property type="entry name" value="TRANSPOSASE, PUTATIVE-RELATED"/>
    <property type="match status" value="1"/>
</dbReference>
<dbReference type="Pfam" id="PF22936">
    <property type="entry name" value="Pol_BBD"/>
    <property type="match status" value="1"/>
</dbReference>
<dbReference type="GO" id="GO:0003676">
    <property type="term" value="F:nucleic acid binding"/>
    <property type="evidence" value="ECO:0007669"/>
    <property type="project" value="InterPro"/>
</dbReference>
<sequence>MTGDRSQLTNFVNKFLGTVKFGNDHVAKIMGYGDYQIGNVTISRVYFVEGLGHNLLFVGQFCDSDLEVSFHQHTYFICILEGVNLLTRSRGNNLYTMSLGDMMVSSPICLLSKASKTKCWLWHQRPSHLNFGTINYLARQGLVRGLPKLKFEKDHLCSVCAIGKSKKKSHKPKSEVTNQEKLYLLHMDLCGPMRVKSVNEKKYILVIIDDYSQFTWVKCLRSKDESSDFIIKFLKMIQVRLQQNYVVKRRNRTLIEATRTMLIYAQAPLFIWAEAVATACYTQNRSIVRLRHGKTPYELLHGKLPDLSFLYVFGALCYPTNDNDNLGKLQPKADIGLLVNFLYFEIFLRTTSTIHVDFDELTAMASEQSSSGPALHEMTPATISSGPVPKPTSSTPFVPPSRNDWDLLFEPLFDELLTPPPSVDSPAPELIAPIAEVIAPEPAESTGSPSLTTVDQDAPSPSKSQTTPETQPHVIPHDVEEDNHDIEITHMGNDSFFGMSIPEVASDQSSSTDSTHTIMHPDHQISQHNSKWSKDHPLDNIIDALTQSCWIEAMQEELNEFERLKVRELVPRPYKVMVITLKWIYKVKIDELGGILKNKARLVARGYRQEEGIDFEESFAPVARLEAIRIFLAFVAHMKMVVYQMDVRIVFLNGNLWEEKQAPHAWYDMLSSFLISQDFSKGSVDPTMFIRRNGNDLLLVQIYVDDIIFAASTPEILDTPMVEKSKLDDDKERKAVDPSHYRSMIGTLLYLTASRPDLHLLYACVPGIRLGLPKSTYMRSKHIDIRYHFIKEHLENSLIKLYFVNTEYQLADIFTKALGRERIEFLINKETATIHHHSIHFKMNNKKRIVNLEYFREMLHICLRIPNQTFDELPFEEEILAYLRFLGHSGEIKNITDVNINKLHQPWRSFATVINKCLSGKSTGYDSLRLSQAQILCDMYHKKSVYFAYLLWEDFVYQVEHKDAKNSNEMYYPRFTKVIINFFMTKDPSLPKRNKVNWHYVRDDQMFTTIKLVSRHQNTQQFGAMLPIELINEDIRNFAAYKEYYAIASEAAPSKTKASVRKMQSSFDTTVPPPMAAGTRISTSAKGKQPAKSSKAKGISVLYEFALTKAEQIKLATKRSLQQTHISQASRSGADEGTGIIPGVPDVPTDKFTVEISWKSSDEDDDDDVDDQSDDDDDDDQEDEYEQDDDDQDDNDDDQDSDNDGDDFVHPKLSTHDEEAKDEESFDPIVRTPSHVEDSDDQSNDDESHGMNVGGDERPDAEDDDKELYGDVNINLEGRDDQMIDSSSVSSQFVTSMLNPSPDICIDSLFESIHRVDVPVMTTVVPLLVTAPTLPPPTIPIISQFTEAVSSILDIVDRYINHRMNEAIKVAVQLQSDRLRDEAQAENEDFINKFDENIQKIIKEQAKKQVKTSYVVAADLSELELKKILIEKMESNKSIHRSGEQRNLYKALVDAYECDKIILDTYGDTVMLKRRHDDEDKDEEPFAGSNWGGSKRRRAGKEPESTSAPKEKASKAYGKSTEGSKSYHKTTNESSPVEEPMQTTQDLEEPSH</sequence>